<protein>
    <submittedName>
        <fullName evidence="1">Uncharacterized protein</fullName>
    </submittedName>
</protein>
<evidence type="ECO:0000313" key="1">
    <source>
        <dbReference type="EMBL" id="SFV60997.1"/>
    </source>
</evidence>
<organism evidence="1">
    <name type="scientific">hydrothermal vent metagenome</name>
    <dbReference type="NCBI Taxonomy" id="652676"/>
    <lineage>
        <taxon>unclassified sequences</taxon>
        <taxon>metagenomes</taxon>
        <taxon>ecological metagenomes</taxon>
    </lineage>
</organism>
<proteinExistence type="predicted"/>
<dbReference type="AlphaFoldDB" id="A0A1W1C5J9"/>
<dbReference type="EMBL" id="FPHD01000055">
    <property type="protein sequence ID" value="SFV60997.1"/>
    <property type="molecule type" value="Genomic_DNA"/>
</dbReference>
<gene>
    <name evidence="1" type="ORF">MNB_SV-8-1157</name>
</gene>
<sequence length="343" mass="38785">MVISAAVSLHKGLNINQVVENLSQKWTQSLLKKYPSDDKRIDKGIQFLKNLFKEFINSDYSDPKFSTQITTKNGLQYEQALGELLFYDILKKNHFNFEKNSGKGPDFKVNKKGMTIWCEVITPQSDNAGIIEGINTNKDYLNPKVEENIKYNNEILLRITSALHTKEKKFIADIEKGLVQDTDCCIIVINDALLCPSDIGYFGMSHSVDSDSASTHPPLIAKATLLETSIKNKNGQEISLSGFLNSSLSHISAIIQVTLRDDYAYMEGMKQFDSKSLLGMVGLIKIPDIVLNNNSRNKISKELFDMKYWSVVEDKILSSQKPIEATKQDIEDYKEHQKKLFGI</sequence>
<accession>A0A1W1C5J9</accession>
<reference evidence="1" key="1">
    <citation type="submission" date="2016-10" db="EMBL/GenBank/DDBJ databases">
        <authorList>
            <person name="de Groot N.N."/>
        </authorList>
    </citation>
    <scope>NUCLEOTIDE SEQUENCE</scope>
</reference>
<name>A0A1W1C5J9_9ZZZZ</name>